<feature type="transmembrane region" description="Helical" evidence="5">
    <location>
        <begin position="49"/>
        <end position="69"/>
    </location>
</feature>
<comment type="subcellular location">
    <subcellularLocation>
        <location evidence="1">Endomembrane system</location>
        <topology evidence="1">Multi-pass membrane protein</topology>
    </subcellularLocation>
</comment>
<dbReference type="RefSeq" id="WP_097574844.1">
    <property type="nucleotide sequence ID" value="NZ_NWQG01000102.1"/>
</dbReference>
<dbReference type="InterPro" id="IPR007318">
    <property type="entry name" value="Phopholipid_MeTrfase"/>
</dbReference>
<dbReference type="GO" id="GO:0012505">
    <property type="term" value="C:endomembrane system"/>
    <property type="evidence" value="ECO:0007669"/>
    <property type="project" value="UniProtKB-SubCell"/>
</dbReference>
<evidence type="ECO:0000256" key="5">
    <source>
        <dbReference type="SAM" id="Phobius"/>
    </source>
</evidence>
<comment type="caution">
    <text evidence="6">The sequence shown here is derived from an EMBL/GenBank/DDBJ whole genome shotgun (WGS) entry which is preliminary data.</text>
</comment>
<keyword evidence="6" id="KW-0808">Transferase</keyword>
<name>A0A2A6FDF9_9HYPH</name>
<organism evidence="6 7">
    <name type="scientific">Mesorhizobium sanjuanii</name>
    <dbReference type="NCBI Taxonomy" id="2037900"/>
    <lineage>
        <taxon>Bacteria</taxon>
        <taxon>Pseudomonadati</taxon>
        <taxon>Pseudomonadota</taxon>
        <taxon>Alphaproteobacteria</taxon>
        <taxon>Hyphomicrobiales</taxon>
        <taxon>Phyllobacteriaceae</taxon>
        <taxon>Mesorhizobium</taxon>
    </lineage>
</organism>
<reference evidence="6 7" key="1">
    <citation type="submission" date="2017-09" db="EMBL/GenBank/DDBJ databases">
        <title>Mesorhizobum sanjuanii sp. nov. isolated from nodules of Lotus tenuis in saline-alkaline lowlands of Flooding Pampa.</title>
        <authorList>
            <person name="Sannazzaro A.I."/>
            <person name="Torres Tejerizo G.A."/>
            <person name="Fontana F."/>
            <person name="Cumpa Velazquez L.M."/>
            <person name="Hansen L."/>
            <person name="Pistorio M."/>
            <person name="Estrella M.J."/>
        </authorList>
    </citation>
    <scope>NUCLEOTIDE SEQUENCE [LARGE SCALE GENOMIC DNA]</scope>
    <source>
        <strain evidence="6 7">BSA136</strain>
    </source>
</reference>
<sequence>MTANQPKTGLPKPGHIPWPPLIYLAAIAISIVLGLFYPLPWIGDLLGDILFAAGFVALFGVVALWFTAIRTMIRAKTTLNPNGVPEHLITSGPFGISRNPIYLANTLLMIGVAFVSGVAWFLPMAFIAAFATQKAAVEGEEKILATKFGKKYRDYAKRVRRWI</sequence>
<keyword evidence="4 5" id="KW-0472">Membrane</keyword>
<accession>A0A2A6FDF9</accession>
<feature type="transmembrane region" description="Helical" evidence="5">
    <location>
        <begin position="107"/>
        <end position="131"/>
    </location>
</feature>
<dbReference type="GO" id="GO:0032259">
    <property type="term" value="P:methylation"/>
    <property type="evidence" value="ECO:0007669"/>
    <property type="project" value="UniProtKB-KW"/>
</dbReference>
<evidence type="ECO:0000313" key="7">
    <source>
        <dbReference type="Proteomes" id="UP000219182"/>
    </source>
</evidence>
<dbReference type="GO" id="GO:0008168">
    <property type="term" value="F:methyltransferase activity"/>
    <property type="evidence" value="ECO:0007669"/>
    <property type="project" value="UniProtKB-KW"/>
</dbReference>
<evidence type="ECO:0000256" key="1">
    <source>
        <dbReference type="ARBA" id="ARBA00004127"/>
    </source>
</evidence>
<keyword evidence="7" id="KW-1185">Reference proteome</keyword>
<dbReference type="InterPro" id="IPR052527">
    <property type="entry name" value="Metal_cation-efflux_comp"/>
</dbReference>
<gene>
    <name evidence="6" type="ORF">CN311_16570</name>
</gene>
<dbReference type="EMBL" id="NWQG01000102">
    <property type="protein sequence ID" value="PDQ19987.1"/>
    <property type="molecule type" value="Genomic_DNA"/>
</dbReference>
<feature type="transmembrane region" description="Helical" evidence="5">
    <location>
        <begin position="21"/>
        <end position="43"/>
    </location>
</feature>
<evidence type="ECO:0000256" key="2">
    <source>
        <dbReference type="ARBA" id="ARBA00022692"/>
    </source>
</evidence>
<proteinExistence type="predicted"/>
<protein>
    <submittedName>
        <fullName evidence="6">Isoprenylcysteine carboxyl methyltransferase</fullName>
    </submittedName>
</protein>
<evidence type="ECO:0000256" key="3">
    <source>
        <dbReference type="ARBA" id="ARBA00022989"/>
    </source>
</evidence>
<dbReference type="AlphaFoldDB" id="A0A2A6FDF9"/>
<evidence type="ECO:0000256" key="4">
    <source>
        <dbReference type="ARBA" id="ARBA00023136"/>
    </source>
</evidence>
<keyword evidence="2 5" id="KW-0812">Transmembrane</keyword>
<dbReference type="PANTHER" id="PTHR43847:SF1">
    <property type="entry name" value="BLL3993 PROTEIN"/>
    <property type="match status" value="1"/>
</dbReference>
<dbReference type="PANTHER" id="PTHR43847">
    <property type="entry name" value="BLL3993 PROTEIN"/>
    <property type="match status" value="1"/>
</dbReference>
<dbReference type="Proteomes" id="UP000219182">
    <property type="component" value="Unassembled WGS sequence"/>
</dbReference>
<keyword evidence="3 5" id="KW-1133">Transmembrane helix</keyword>
<dbReference type="Pfam" id="PF04191">
    <property type="entry name" value="PEMT"/>
    <property type="match status" value="1"/>
</dbReference>
<evidence type="ECO:0000313" key="6">
    <source>
        <dbReference type="EMBL" id="PDQ19987.1"/>
    </source>
</evidence>
<keyword evidence="6" id="KW-0489">Methyltransferase</keyword>
<dbReference type="Gene3D" id="1.20.120.1630">
    <property type="match status" value="1"/>
</dbReference>